<sequence>MSLDTANAQDYGAEPPRRSLFARLRGKASADAFGTASAEDPFAFADDEARFRRRRRILGVVLILVLAGVGGGVAAYLHFAPPAAEAPEPTEAGGNRVIQPMPPVPGPEALDTALIAPPGAADSDRRAGTLAQQPQQPQPQPAPPQPQPAAKPVPSIAVPGAPSPRLDRNTASKPIRYADLPRTQAPAQPPLPAAPIAELQRRTPGGLAIPAVGPDGRRPWQAYGRPFAGDAKAPRIAVVVSGLGLSQEATAAAIEATPPAVTLAFDVAAQQLPDRMAAARRAGHETLLELGLQSESFPAVDPGPGGLLAVLSPAENATRLEQALARAPVYVGVLARGGDAYAASLPHATALMTTLRKAGLAFVSAVPFAQADSYPARAQVDVAIDAASFRERISARLQQAEATAKARGSAVVELEATPLALAQLVPWIGGLKGRGIELAPVSAVVKE</sequence>
<dbReference type="GO" id="GO:0005975">
    <property type="term" value="P:carbohydrate metabolic process"/>
    <property type="evidence" value="ECO:0007669"/>
    <property type="project" value="InterPro"/>
</dbReference>
<dbReference type="InterPro" id="IPR006837">
    <property type="entry name" value="Divergent_DAC"/>
</dbReference>
<evidence type="ECO:0000256" key="2">
    <source>
        <dbReference type="SAM" id="Phobius"/>
    </source>
</evidence>
<dbReference type="InterPro" id="IPR011330">
    <property type="entry name" value="Glyco_hydro/deAcase_b/a-brl"/>
</dbReference>
<gene>
    <name evidence="3" type="ORF">KL86APRO_11948</name>
</gene>
<organism evidence="3">
    <name type="scientific">uncultured Alphaproteobacteria bacterium</name>
    <dbReference type="NCBI Taxonomy" id="91750"/>
    <lineage>
        <taxon>Bacteria</taxon>
        <taxon>Pseudomonadati</taxon>
        <taxon>Pseudomonadota</taxon>
        <taxon>Alphaproteobacteria</taxon>
        <taxon>environmental samples</taxon>
    </lineage>
</organism>
<keyword evidence="2" id="KW-0472">Membrane</keyword>
<keyword evidence="2" id="KW-1133">Transmembrane helix</keyword>
<dbReference type="EMBL" id="FLUO01000001">
    <property type="protein sequence ID" value="SBW05174.1"/>
    <property type="molecule type" value="Genomic_DNA"/>
</dbReference>
<dbReference type="Pfam" id="PF04748">
    <property type="entry name" value="Polysacc_deac_2"/>
    <property type="match status" value="1"/>
</dbReference>
<evidence type="ECO:0000313" key="3">
    <source>
        <dbReference type="EMBL" id="SBW05174.1"/>
    </source>
</evidence>
<evidence type="ECO:0008006" key="4">
    <source>
        <dbReference type="Google" id="ProtNLM"/>
    </source>
</evidence>
<accession>A0A212K0D6</accession>
<dbReference type="AlphaFoldDB" id="A0A212K0D6"/>
<reference evidence="3" key="1">
    <citation type="submission" date="2016-04" db="EMBL/GenBank/DDBJ databases">
        <authorList>
            <person name="Evans L.H."/>
            <person name="Alamgir A."/>
            <person name="Owens N."/>
            <person name="Weber N.D."/>
            <person name="Virtaneva K."/>
            <person name="Barbian K."/>
            <person name="Babar A."/>
            <person name="Rosenke K."/>
        </authorList>
    </citation>
    <scope>NUCLEOTIDE SEQUENCE</scope>
    <source>
        <strain evidence="3">86</strain>
    </source>
</reference>
<name>A0A212K0D6_9PROT</name>
<dbReference type="PANTHER" id="PTHR30105:SF2">
    <property type="entry name" value="DIVERGENT POLYSACCHARIDE DEACETYLASE SUPERFAMILY"/>
    <property type="match status" value="1"/>
</dbReference>
<dbReference type="PANTHER" id="PTHR30105">
    <property type="entry name" value="UNCHARACTERIZED YIBQ-RELATED"/>
    <property type="match status" value="1"/>
</dbReference>
<dbReference type="Gene3D" id="3.20.20.370">
    <property type="entry name" value="Glycoside hydrolase/deacetylase"/>
    <property type="match status" value="1"/>
</dbReference>
<dbReference type="SUPFAM" id="SSF88713">
    <property type="entry name" value="Glycoside hydrolase/deacetylase"/>
    <property type="match status" value="1"/>
</dbReference>
<evidence type="ECO:0000256" key="1">
    <source>
        <dbReference type="SAM" id="MobiDB-lite"/>
    </source>
</evidence>
<protein>
    <recommendedName>
        <fullName evidence="4">Polysaccharide deacetylase</fullName>
    </recommendedName>
</protein>
<feature type="compositionally biased region" description="Pro residues" evidence="1">
    <location>
        <begin position="136"/>
        <end position="151"/>
    </location>
</feature>
<feature type="transmembrane region" description="Helical" evidence="2">
    <location>
        <begin position="57"/>
        <end position="79"/>
    </location>
</feature>
<proteinExistence type="predicted"/>
<dbReference type="CDD" id="cd10936">
    <property type="entry name" value="CE4_DAC2"/>
    <property type="match status" value="1"/>
</dbReference>
<feature type="region of interest" description="Disordered" evidence="1">
    <location>
        <begin position="86"/>
        <end position="171"/>
    </location>
</feature>
<keyword evidence="2" id="KW-0812">Transmembrane</keyword>